<dbReference type="Gene3D" id="1.10.10.10">
    <property type="entry name" value="Winged helix-like DNA-binding domain superfamily/Winged helix DNA-binding domain"/>
    <property type="match status" value="1"/>
</dbReference>
<keyword evidence="4" id="KW-0479">Metal-binding</keyword>
<dbReference type="GO" id="GO:0005737">
    <property type="term" value="C:cytoplasm"/>
    <property type="evidence" value="ECO:0007669"/>
    <property type="project" value="TreeGrafter"/>
</dbReference>
<evidence type="ECO:0000256" key="15">
    <source>
        <dbReference type="ARBA" id="ARBA00034617"/>
    </source>
</evidence>
<dbReference type="Gene3D" id="3.40.50.300">
    <property type="entry name" value="P-loop containing nucleotide triphosphate hydrolases"/>
    <property type="match status" value="2"/>
</dbReference>
<keyword evidence="8 20" id="KW-0347">Helicase</keyword>
<evidence type="ECO:0000256" key="1">
    <source>
        <dbReference type="ARBA" id="ARBA00001946"/>
    </source>
</evidence>
<organism evidence="20 21">
    <name type="scientific">Candidatus Schmidhempelia bombi str. Bimp</name>
    <dbReference type="NCBI Taxonomy" id="1387197"/>
    <lineage>
        <taxon>Bacteria</taxon>
        <taxon>Pseudomonadati</taxon>
        <taxon>Pseudomonadota</taxon>
        <taxon>Gammaproteobacteria</taxon>
        <taxon>Orbales</taxon>
        <taxon>Orbaceae</taxon>
        <taxon>Candidatus Schmidhempelia</taxon>
    </lineage>
</organism>
<evidence type="ECO:0000259" key="19">
    <source>
        <dbReference type="PROSITE" id="PS51194"/>
    </source>
</evidence>
<gene>
    <name evidence="20" type="primary">recQ</name>
    <name evidence="20" type="ORF">O970_07900</name>
</gene>
<dbReference type="InterPro" id="IPR001650">
    <property type="entry name" value="Helicase_C-like"/>
</dbReference>
<dbReference type="InterPro" id="IPR004589">
    <property type="entry name" value="DNA_helicase_ATP-dep_RecQ"/>
</dbReference>
<dbReference type="InterPro" id="IPR010997">
    <property type="entry name" value="HRDC-like_sf"/>
</dbReference>
<evidence type="ECO:0000256" key="14">
    <source>
        <dbReference type="ARBA" id="ARBA00023235"/>
    </source>
</evidence>
<dbReference type="InterPro" id="IPR011545">
    <property type="entry name" value="DEAD/DEAH_box_helicase_dom"/>
</dbReference>
<keyword evidence="5" id="KW-0547">Nucleotide-binding</keyword>
<evidence type="ECO:0000256" key="2">
    <source>
        <dbReference type="ARBA" id="ARBA00001947"/>
    </source>
</evidence>
<keyword evidence="14" id="KW-0413">Isomerase</keyword>
<feature type="domain" description="Helicase ATP-binding" evidence="18">
    <location>
        <begin position="26"/>
        <end position="194"/>
    </location>
</feature>
<dbReference type="GO" id="GO:0046872">
    <property type="term" value="F:metal ion binding"/>
    <property type="evidence" value="ECO:0007669"/>
    <property type="project" value="UniProtKB-KW"/>
</dbReference>
<keyword evidence="21" id="KW-1185">Reference proteome</keyword>
<keyword evidence="11" id="KW-0238">DNA-binding</keyword>
<dbReference type="Gene3D" id="1.10.150.80">
    <property type="entry name" value="HRDC domain"/>
    <property type="match status" value="1"/>
</dbReference>
<comment type="catalytic activity">
    <reaction evidence="15">
        <text>Couples ATP hydrolysis with the unwinding of duplex DNA by translocating in the 3'-5' direction.</text>
        <dbReference type="EC" id="5.6.2.4"/>
    </reaction>
</comment>
<dbReference type="InterPro" id="IPR032284">
    <property type="entry name" value="RecQ_Zn-bd"/>
</dbReference>
<dbReference type="InterPro" id="IPR036388">
    <property type="entry name" value="WH-like_DNA-bd_sf"/>
</dbReference>
<dbReference type="SMART" id="SM00341">
    <property type="entry name" value="HRDC"/>
    <property type="match status" value="1"/>
</dbReference>
<keyword evidence="6" id="KW-0227">DNA damage</keyword>
<dbReference type="InterPro" id="IPR044876">
    <property type="entry name" value="HRDC_dom_sf"/>
</dbReference>
<evidence type="ECO:0000256" key="12">
    <source>
        <dbReference type="ARBA" id="ARBA00023172"/>
    </source>
</evidence>
<keyword evidence="10" id="KW-0067">ATP-binding</keyword>
<dbReference type="CDD" id="cd18794">
    <property type="entry name" value="SF2_C_RecQ"/>
    <property type="match status" value="1"/>
</dbReference>
<evidence type="ECO:0000256" key="4">
    <source>
        <dbReference type="ARBA" id="ARBA00022723"/>
    </source>
</evidence>
<dbReference type="PANTHER" id="PTHR13710:SF105">
    <property type="entry name" value="ATP-DEPENDENT DNA HELICASE Q1"/>
    <property type="match status" value="1"/>
</dbReference>
<keyword evidence="9" id="KW-0862">Zinc</keyword>
<evidence type="ECO:0000256" key="11">
    <source>
        <dbReference type="ARBA" id="ARBA00023125"/>
    </source>
</evidence>
<dbReference type="NCBIfam" id="TIGR00614">
    <property type="entry name" value="recQ_fam"/>
    <property type="match status" value="1"/>
</dbReference>
<feature type="domain" description="Helicase C-terminal" evidence="19">
    <location>
        <begin position="215"/>
        <end position="363"/>
    </location>
</feature>
<keyword evidence="7 20" id="KW-0378">Hydrolase</keyword>
<evidence type="ECO:0000259" key="17">
    <source>
        <dbReference type="PROSITE" id="PS50967"/>
    </source>
</evidence>
<dbReference type="GO" id="GO:0009432">
    <property type="term" value="P:SOS response"/>
    <property type="evidence" value="ECO:0007669"/>
    <property type="project" value="UniProtKB-UniRule"/>
</dbReference>
<protein>
    <recommendedName>
        <fullName evidence="16">DNA helicase RecQ</fullName>
        <ecNumber evidence="16">5.6.2.4</ecNumber>
    </recommendedName>
</protein>
<dbReference type="PANTHER" id="PTHR13710">
    <property type="entry name" value="DNA HELICASE RECQ FAMILY MEMBER"/>
    <property type="match status" value="1"/>
</dbReference>
<evidence type="ECO:0000256" key="9">
    <source>
        <dbReference type="ARBA" id="ARBA00022833"/>
    </source>
</evidence>
<dbReference type="SUPFAM" id="SSF52540">
    <property type="entry name" value="P-loop containing nucleoside triphosphate hydrolases"/>
    <property type="match status" value="2"/>
</dbReference>
<evidence type="ECO:0000256" key="3">
    <source>
        <dbReference type="ARBA" id="ARBA00005446"/>
    </source>
</evidence>
<dbReference type="PROSITE" id="PS50967">
    <property type="entry name" value="HRDC"/>
    <property type="match status" value="1"/>
</dbReference>
<dbReference type="GO" id="GO:0006260">
    <property type="term" value="P:DNA replication"/>
    <property type="evidence" value="ECO:0007669"/>
    <property type="project" value="InterPro"/>
</dbReference>
<dbReference type="PROSITE" id="PS51194">
    <property type="entry name" value="HELICASE_CTER"/>
    <property type="match status" value="1"/>
</dbReference>
<dbReference type="GO" id="GO:0006281">
    <property type="term" value="P:DNA repair"/>
    <property type="evidence" value="ECO:0007669"/>
    <property type="project" value="UniProtKB-KW"/>
</dbReference>
<dbReference type="RefSeq" id="WP_036563068.1">
    <property type="nucleotide sequence ID" value="NZ_AWGA01000071.1"/>
</dbReference>
<dbReference type="InterPro" id="IPR014001">
    <property type="entry name" value="Helicase_ATP-bd"/>
</dbReference>
<comment type="caution">
    <text evidence="20">The sequence shown here is derived from an EMBL/GenBank/DDBJ whole genome shotgun (WGS) entry which is preliminary data.</text>
</comment>
<keyword evidence="13" id="KW-0234">DNA repair</keyword>
<dbReference type="GO" id="GO:0009378">
    <property type="term" value="F:four-way junction helicase activity"/>
    <property type="evidence" value="ECO:0007669"/>
    <property type="project" value="TreeGrafter"/>
</dbReference>
<dbReference type="FunFam" id="3.40.50.300:FF:000156">
    <property type="entry name" value="ATP-dependent DNA helicase recQ"/>
    <property type="match status" value="1"/>
</dbReference>
<dbReference type="GO" id="GO:0016787">
    <property type="term" value="F:hydrolase activity"/>
    <property type="evidence" value="ECO:0007669"/>
    <property type="project" value="UniProtKB-KW"/>
</dbReference>
<dbReference type="SMART" id="SM00487">
    <property type="entry name" value="DEXDc"/>
    <property type="match status" value="1"/>
</dbReference>
<dbReference type="AlphaFoldDB" id="A0AB94IB16"/>
<dbReference type="EC" id="5.6.2.4" evidence="16"/>
<dbReference type="SUPFAM" id="SSF47819">
    <property type="entry name" value="HRDC-like"/>
    <property type="match status" value="1"/>
</dbReference>
<sequence length="605" mass="68429">MQSNAEDILHTIFGYKSFRNEQQTIISALADKRDVLVIMPTGGGKSLCYQIPALMAEGVTIVVSPLISLMKDQVDQLNANGIAAACLNSTQTGKQQHDIIQAYRENHIKLLYVSPERLNVPSFFSLILQQPPSLIAIDEAHCISQWGHDFRPEYRELGQLKHQIPHVPIVALTATADEVTRHDIVRLLALNQPLISISSFDRPNIRYTVTEKFNALEQITTFLLKQKGQSGIIYCSSRAKVEEMTVRLRNRNFTVAAYHAGLTNDERNRTQDAFLRDDIQIIVATVAFGMGINKPNVRFVIHADIPKNIEAYYQETGRAGRDSLPAEALLLFNAGDLGWYYKLLEEKEDERQKEIEQHKLNAMAAFAQGLTCRRLVLLNYFGEHRQQPCNNCDICLYPPEHYDGLEDAQKVLSCVYRVGQRFGIHHVVDVLRGANNVRIRDLGHNKLSVYGIGKAQSNDYWISIIRQLIHLGLLRQDITAYSALQLTAATRPILRGEVALSLAVPRLEIVKKDKFRQSNRSSMLTASLTDDEKVLFGRLRHLRKTIADKDQVPPYVVFSDATLLEMVQQQPTTKAELLTITGVGQTKLTKYGKEFLDIINDFLFH</sequence>
<dbReference type="Pfam" id="PF16124">
    <property type="entry name" value="RecQ_Zn_bind"/>
    <property type="match status" value="1"/>
</dbReference>
<dbReference type="FunFam" id="3.40.50.300:FF:000296">
    <property type="entry name" value="ATP-dependent DNA helicase RecQ"/>
    <property type="match status" value="1"/>
</dbReference>
<dbReference type="Proteomes" id="UP000506160">
    <property type="component" value="Unassembled WGS sequence"/>
</dbReference>
<evidence type="ECO:0000313" key="20">
    <source>
        <dbReference type="EMBL" id="TEA26598.1"/>
    </source>
</evidence>
<dbReference type="GO" id="GO:0043590">
    <property type="term" value="C:bacterial nucleoid"/>
    <property type="evidence" value="ECO:0007669"/>
    <property type="project" value="TreeGrafter"/>
</dbReference>
<dbReference type="InterPro" id="IPR018982">
    <property type="entry name" value="RQC_domain"/>
</dbReference>
<dbReference type="EMBL" id="AWGA01000071">
    <property type="protein sequence ID" value="TEA26598.1"/>
    <property type="molecule type" value="Genomic_DNA"/>
</dbReference>
<evidence type="ECO:0000256" key="7">
    <source>
        <dbReference type="ARBA" id="ARBA00022801"/>
    </source>
</evidence>
<feature type="domain" description="HRDC" evidence="17">
    <location>
        <begin position="529"/>
        <end position="605"/>
    </location>
</feature>
<dbReference type="SMART" id="SM00490">
    <property type="entry name" value="HELICc"/>
    <property type="match status" value="1"/>
</dbReference>
<evidence type="ECO:0000256" key="13">
    <source>
        <dbReference type="ARBA" id="ARBA00023204"/>
    </source>
</evidence>
<dbReference type="Pfam" id="PF00270">
    <property type="entry name" value="DEAD"/>
    <property type="match status" value="1"/>
</dbReference>
<evidence type="ECO:0000313" key="21">
    <source>
        <dbReference type="Proteomes" id="UP000506160"/>
    </source>
</evidence>
<evidence type="ECO:0000259" key="18">
    <source>
        <dbReference type="PROSITE" id="PS51192"/>
    </source>
</evidence>
<evidence type="ECO:0000256" key="6">
    <source>
        <dbReference type="ARBA" id="ARBA00022763"/>
    </source>
</evidence>
<dbReference type="InterPro" id="IPR027417">
    <property type="entry name" value="P-loop_NTPase"/>
</dbReference>
<dbReference type="GO" id="GO:0003677">
    <property type="term" value="F:DNA binding"/>
    <property type="evidence" value="ECO:0007669"/>
    <property type="project" value="UniProtKB-KW"/>
</dbReference>
<dbReference type="InterPro" id="IPR002121">
    <property type="entry name" value="HRDC_dom"/>
</dbReference>
<dbReference type="NCBIfam" id="TIGR01389">
    <property type="entry name" value="recQ"/>
    <property type="match status" value="1"/>
</dbReference>
<dbReference type="GO" id="GO:0043138">
    <property type="term" value="F:3'-5' DNA helicase activity"/>
    <property type="evidence" value="ECO:0007669"/>
    <property type="project" value="UniProtKB-EC"/>
</dbReference>
<evidence type="ECO:0000256" key="5">
    <source>
        <dbReference type="ARBA" id="ARBA00022741"/>
    </source>
</evidence>
<evidence type="ECO:0000256" key="10">
    <source>
        <dbReference type="ARBA" id="ARBA00022840"/>
    </source>
</evidence>
<dbReference type="FunFam" id="1.10.150.80:FF:000002">
    <property type="entry name" value="ATP-dependent DNA helicase RecQ"/>
    <property type="match status" value="1"/>
</dbReference>
<dbReference type="GO" id="GO:0005524">
    <property type="term" value="F:ATP binding"/>
    <property type="evidence" value="ECO:0007669"/>
    <property type="project" value="UniProtKB-KW"/>
</dbReference>
<name>A0AB94IB16_9GAMM</name>
<dbReference type="Pfam" id="PF00570">
    <property type="entry name" value="HRDC"/>
    <property type="match status" value="1"/>
</dbReference>
<accession>A0AB94IB16</accession>
<evidence type="ECO:0000256" key="16">
    <source>
        <dbReference type="NCBIfam" id="TIGR01389"/>
    </source>
</evidence>
<proteinExistence type="inferred from homology"/>
<dbReference type="Pfam" id="PF00271">
    <property type="entry name" value="Helicase_C"/>
    <property type="match status" value="1"/>
</dbReference>
<dbReference type="FunFam" id="1.10.10.10:FF:000175">
    <property type="entry name" value="ATP-dependent DNA helicase RecQ"/>
    <property type="match status" value="1"/>
</dbReference>
<dbReference type="PROSITE" id="PS51192">
    <property type="entry name" value="HELICASE_ATP_BIND_1"/>
    <property type="match status" value="1"/>
</dbReference>
<comment type="similarity">
    <text evidence="3">Belongs to the helicase family. RecQ subfamily.</text>
</comment>
<evidence type="ECO:0000256" key="8">
    <source>
        <dbReference type="ARBA" id="ARBA00022806"/>
    </source>
</evidence>
<dbReference type="SMART" id="SM00956">
    <property type="entry name" value="RQC"/>
    <property type="match status" value="1"/>
</dbReference>
<dbReference type="Pfam" id="PF09382">
    <property type="entry name" value="RQC"/>
    <property type="match status" value="1"/>
</dbReference>
<dbReference type="GO" id="GO:0006310">
    <property type="term" value="P:DNA recombination"/>
    <property type="evidence" value="ECO:0007669"/>
    <property type="project" value="UniProtKB-UniRule"/>
</dbReference>
<dbReference type="CDD" id="cd17920">
    <property type="entry name" value="DEXHc_RecQ"/>
    <property type="match status" value="1"/>
</dbReference>
<dbReference type="InterPro" id="IPR006293">
    <property type="entry name" value="DNA_helicase_ATP-dep_RecQ_bac"/>
</dbReference>
<comment type="cofactor">
    <cofactor evidence="1">
        <name>Mg(2+)</name>
        <dbReference type="ChEBI" id="CHEBI:18420"/>
    </cofactor>
</comment>
<dbReference type="GO" id="GO:0030894">
    <property type="term" value="C:replisome"/>
    <property type="evidence" value="ECO:0007669"/>
    <property type="project" value="TreeGrafter"/>
</dbReference>
<reference evidence="20 21" key="1">
    <citation type="journal article" date="2014" name="Appl. Environ. Microbiol.">
        <title>Genomic features of a bumble bee symbiont reflect its host environment.</title>
        <authorList>
            <person name="Martinson V.G."/>
            <person name="Magoc T."/>
            <person name="Koch H."/>
            <person name="Salzberg S.L."/>
            <person name="Moran N.A."/>
        </authorList>
    </citation>
    <scope>NUCLEOTIDE SEQUENCE [LARGE SCALE GENOMIC DNA]</scope>
    <source>
        <strain evidence="20 21">Bimp</strain>
    </source>
</reference>
<comment type="cofactor">
    <cofactor evidence="2">
        <name>Zn(2+)</name>
        <dbReference type="ChEBI" id="CHEBI:29105"/>
    </cofactor>
</comment>
<keyword evidence="12" id="KW-0233">DNA recombination</keyword>